<sequence length="501" mass="57545">MGDENPIRTLGDYYKPSHKGYVNTIEFPVGNNVVPLRSDTIQLVQNECSFHGLRSEDPNQHLKDFLKLVDSLDLDGENKEKKRLLPHHGLDLWLQIQIFYDHVDCITQMGIDYVAGGRLRKLRPDEAWATIERLANMKIKGGTMPSSQMKLGVFESGVHQLNYDTLVRHPIHSGDVIDWEFLARQNLDQAFFNSINTDPFFGPQWGNLFHVNEPVYRELVREFFASFEFDASPYRYDPNHLGVRFSLGGEQKEISLLELGWRVGLYYERQSRENATLSRLRNDDTVKESRLLMEFWPTIRDGGFNVGNTKVASIRDPRVKLAHRCIAMTIAGRKETTHRVTEIDLYYLYCIYTPEVACNIPYCLSKYLKGVREKNLIYGGMLVTKIARSFGLLTDELRDALSIEPLPHVFKKKSLIAMGMIMKLQNGMCVWPALRAVKEEKEAAEEAEGDEGHDGAGGSTAMYQNISQGGWKVHQARWMDQQDEQWGRLNTWTGQQDERAY</sequence>
<protein>
    <recommendedName>
        <fullName evidence="4">Zinc finger, CCHC-type</fullName>
    </recommendedName>
</protein>
<dbReference type="EMBL" id="BQNB010014636">
    <property type="protein sequence ID" value="GJT30567.1"/>
    <property type="molecule type" value="Genomic_DNA"/>
</dbReference>
<gene>
    <name evidence="2" type="ORF">Tco_0910842</name>
</gene>
<feature type="region of interest" description="Disordered" evidence="1">
    <location>
        <begin position="441"/>
        <end position="460"/>
    </location>
</feature>
<organism evidence="2 3">
    <name type="scientific">Tanacetum coccineum</name>
    <dbReference type="NCBI Taxonomy" id="301880"/>
    <lineage>
        <taxon>Eukaryota</taxon>
        <taxon>Viridiplantae</taxon>
        <taxon>Streptophyta</taxon>
        <taxon>Embryophyta</taxon>
        <taxon>Tracheophyta</taxon>
        <taxon>Spermatophyta</taxon>
        <taxon>Magnoliopsida</taxon>
        <taxon>eudicotyledons</taxon>
        <taxon>Gunneridae</taxon>
        <taxon>Pentapetalae</taxon>
        <taxon>asterids</taxon>
        <taxon>campanulids</taxon>
        <taxon>Asterales</taxon>
        <taxon>Asteraceae</taxon>
        <taxon>Asteroideae</taxon>
        <taxon>Anthemideae</taxon>
        <taxon>Anthemidinae</taxon>
        <taxon>Tanacetum</taxon>
    </lineage>
</organism>
<proteinExistence type="predicted"/>
<accession>A0ABQ5CVK3</accession>
<evidence type="ECO:0000313" key="3">
    <source>
        <dbReference type="Proteomes" id="UP001151760"/>
    </source>
</evidence>
<dbReference type="Proteomes" id="UP001151760">
    <property type="component" value="Unassembled WGS sequence"/>
</dbReference>
<reference evidence="2" key="1">
    <citation type="journal article" date="2022" name="Int. J. Mol. Sci.">
        <title>Draft Genome of Tanacetum Coccineum: Genomic Comparison of Closely Related Tanacetum-Family Plants.</title>
        <authorList>
            <person name="Yamashiro T."/>
            <person name="Shiraishi A."/>
            <person name="Nakayama K."/>
            <person name="Satake H."/>
        </authorList>
    </citation>
    <scope>NUCLEOTIDE SEQUENCE</scope>
</reference>
<evidence type="ECO:0000256" key="1">
    <source>
        <dbReference type="SAM" id="MobiDB-lite"/>
    </source>
</evidence>
<evidence type="ECO:0008006" key="4">
    <source>
        <dbReference type="Google" id="ProtNLM"/>
    </source>
</evidence>
<evidence type="ECO:0000313" key="2">
    <source>
        <dbReference type="EMBL" id="GJT30567.1"/>
    </source>
</evidence>
<reference evidence="2" key="2">
    <citation type="submission" date="2022-01" db="EMBL/GenBank/DDBJ databases">
        <authorList>
            <person name="Yamashiro T."/>
            <person name="Shiraishi A."/>
            <person name="Satake H."/>
            <person name="Nakayama K."/>
        </authorList>
    </citation>
    <scope>NUCLEOTIDE SEQUENCE</scope>
</reference>
<feature type="compositionally biased region" description="Acidic residues" evidence="1">
    <location>
        <begin position="442"/>
        <end position="451"/>
    </location>
</feature>
<keyword evidence="3" id="KW-1185">Reference proteome</keyword>
<comment type="caution">
    <text evidence="2">The sequence shown here is derived from an EMBL/GenBank/DDBJ whole genome shotgun (WGS) entry which is preliminary data.</text>
</comment>
<name>A0ABQ5CVK3_9ASTR</name>